<dbReference type="PRINTS" id="PR00420">
    <property type="entry name" value="RNGMNOXGNASE"/>
</dbReference>
<dbReference type="SUPFAM" id="SSF51905">
    <property type="entry name" value="FAD/NAD(P)-binding domain"/>
    <property type="match status" value="1"/>
</dbReference>
<dbReference type="Gene3D" id="3.50.50.60">
    <property type="entry name" value="FAD/NAD(P)-binding domain"/>
    <property type="match status" value="1"/>
</dbReference>
<keyword evidence="3" id="KW-0285">Flavoprotein</keyword>
<gene>
    <name evidence="6" type="ORF">GCM10009544_30780</name>
</gene>
<comment type="cofactor">
    <cofactor evidence="1">
        <name>FAD</name>
        <dbReference type="ChEBI" id="CHEBI:57692"/>
    </cofactor>
</comment>
<dbReference type="InterPro" id="IPR036188">
    <property type="entry name" value="FAD/NAD-bd_sf"/>
</dbReference>
<keyword evidence="4" id="KW-0274">FAD</keyword>
<protein>
    <submittedName>
        <fullName evidence="6">FAD-dependent oxidoreductase</fullName>
    </submittedName>
</protein>
<feature type="domain" description="FAD-binding" evidence="5">
    <location>
        <begin position="2"/>
        <end position="348"/>
    </location>
</feature>
<reference evidence="6 7" key="1">
    <citation type="journal article" date="2019" name="Int. J. Syst. Evol. Microbiol.">
        <title>The Global Catalogue of Microorganisms (GCM) 10K type strain sequencing project: providing services to taxonomists for standard genome sequencing and annotation.</title>
        <authorList>
            <consortium name="The Broad Institute Genomics Platform"/>
            <consortium name="The Broad Institute Genome Sequencing Center for Infectious Disease"/>
            <person name="Wu L."/>
            <person name="Ma J."/>
        </authorList>
    </citation>
    <scope>NUCLEOTIDE SEQUENCE [LARGE SCALE GENOMIC DNA]</scope>
    <source>
        <strain evidence="6 7">JCM 10649</strain>
    </source>
</reference>
<dbReference type="InterPro" id="IPR050641">
    <property type="entry name" value="RIFMO-like"/>
</dbReference>
<organism evidence="6 7">
    <name type="scientific">Streptomyces stramineus</name>
    <dbReference type="NCBI Taxonomy" id="173861"/>
    <lineage>
        <taxon>Bacteria</taxon>
        <taxon>Bacillati</taxon>
        <taxon>Actinomycetota</taxon>
        <taxon>Actinomycetes</taxon>
        <taxon>Kitasatosporales</taxon>
        <taxon>Streptomycetaceae</taxon>
        <taxon>Streptomyces</taxon>
    </lineage>
</organism>
<dbReference type="Proteomes" id="UP001499895">
    <property type="component" value="Unassembled WGS sequence"/>
</dbReference>
<dbReference type="Gene3D" id="3.30.70.2450">
    <property type="match status" value="1"/>
</dbReference>
<proteinExistence type="inferred from homology"/>
<evidence type="ECO:0000256" key="1">
    <source>
        <dbReference type="ARBA" id="ARBA00001974"/>
    </source>
</evidence>
<evidence type="ECO:0000256" key="4">
    <source>
        <dbReference type="ARBA" id="ARBA00022827"/>
    </source>
</evidence>
<evidence type="ECO:0000313" key="6">
    <source>
        <dbReference type="EMBL" id="GAA0466354.1"/>
    </source>
</evidence>
<evidence type="ECO:0000256" key="2">
    <source>
        <dbReference type="ARBA" id="ARBA00007801"/>
    </source>
</evidence>
<dbReference type="PANTHER" id="PTHR43004">
    <property type="entry name" value="TRK SYSTEM POTASSIUM UPTAKE PROTEIN"/>
    <property type="match status" value="1"/>
</dbReference>
<dbReference type="PANTHER" id="PTHR43004:SF19">
    <property type="entry name" value="BINDING MONOOXYGENASE, PUTATIVE (JCVI)-RELATED"/>
    <property type="match status" value="1"/>
</dbReference>
<dbReference type="Pfam" id="PF21274">
    <property type="entry name" value="Rng_hyd_C"/>
    <property type="match status" value="1"/>
</dbReference>
<dbReference type="InterPro" id="IPR036249">
    <property type="entry name" value="Thioredoxin-like_sf"/>
</dbReference>
<dbReference type="EMBL" id="BAAAHB010000029">
    <property type="protein sequence ID" value="GAA0466354.1"/>
    <property type="molecule type" value="Genomic_DNA"/>
</dbReference>
<evidence type="ECO:0000256" key="3">
    <source>
        <dbReference type="ARBA" id="ARBA00022630"/>
    </source>
</evidence>
<evidence type="ECO:0000259" key="5">
    <source>
        <dbReference type="Pfam" id="PF01494"/>
    </source>
</evidence>
<dbReference type="SUPFAM" id="SSF52833">
    <property type="entry name" value="Thioredoxin-like"/>
    <property type="match status" value="1"/>
</dbReference>
<accession>A0ABN1A353</accession>
<dbReference type="InterPro" id="IPR002938">
    <property type="entry name" value="FAD-bd"/>
</dbReference>
<keyword evidence="7" id="KW-1185">Reference proteome</keyword>
<dbReference type="NCBIfam" id="NF004832">
    <property type="entry name" value="PRK06184.1"/>
    <property type="match status" value="1"/>
</dbReference>
<comment type="similarity">
    <text evidence="2">Belongs to the PheA/TfdB FAD monooxygenase family.</text>
</comment>
<dbReference type="Gene3D" id="3.40.30.120">
    <property type="match status" value="1"/>
</dbReference>
<evidence type="ECO:0000313" key="7">
    <source>
        <dbReference type="Proteomes" id="UP001499895"/>
    </source>
</evidence>
<dbReference type="RefSeq" id="WP_344090619.1">
    <property type="nucleotide sequence ID" value="NZ_BAAAHB010000029.1"/>
</dbReference>
<dbReference type="Pfam" id="PF01494">
    <property type="entry name" value="FAD_binding_3"/>
    <property type="match status" value="1"/>
</dbReference>
<sequence>MDTEVLIAGAGPTGLVLAVDLARRGIRHRLFERSPEGFPGSRGAGIQPRTQELLDDLGVLPALRAAGGPCQRMQTWQGTTRGRVWDLVTPAEPSPAVPCPDLLMVPQYRTVELLHERLVELGGEVGFRTALTDFTQDADGVTATLQHADGATETVRAAYLVAADGGRSTVRRALGVPFTGGPADPLPALVADVVLDGLDRDHWHMWPDAEAGLVALRPLEGTEAFQLAVRFEDAAYEPTTERDATPGALTELLVRRTGWPGLRVTEVRWSSVYRARAAMAERFRAGRVFLAGDAAHVHPPAGGQGLNTSVQDGYNLGWKLGAVLRHGAPAALLDTYDAERVRVAADVLGLASRTHVEDRASHRGLSLRGRETLQLGVNYRESPLARERRGALPEDALRAGDRAPDAPCVDTSGAAVRLFDVFRGPHFTLLDLTGTPAPLSLPEAGWVRAYRVGAAPAGPAGAPELTELSELTDPDGHIKAAYGSGLFLIRPDGYVGLATDDPADVGAYLEAVSGRAVAGQAVTG</sequence>
<name>A0ABN1A353_9ACTN</name>
<comment type="caution">
    <text evidence="6">The sequence shown here is derived from an EMBL/GenBank/DDBJ whole genome shotgun (WGS) entry which is preliminary data.</text>
</comment>